<feature type="signal peptide" evidence="1">
    <location>
        <begin position="1"/>
        <end position="22"/>
    </location>
</feature>
<evidence type="ECO:0000313" key="2">
    <source>
        <dbReference type="EMBL" id="MFC6592216.1"/>
    </source>
</evidence>
<protein>
    <submittedName>
        <fullName evidence="2">Uncharacterized protein</fullName>
    </submittedName>
</protein>
<name>A0ABW1YD06_9DEIO</name>
<sequence>MTRSALLACGLGFLLLPPAWFAFTSDSARRAWVLSLPGMGGMGGGPAQLWALMACVAFGPTAPTPKPPL</sequence>
<evidence type="ECO:0000256" key="1">
    <source>
        <dbReference type="SAM" id="SignalP"/>
    </source>
</evidence>
<dbReference type="Proteomes" id="UP001596297">
    <property type="component" value="Unassembled WGS sequence"/>
</dbReference>
<keyword evidence="1" id="KW-0732">Signal</keyword>
<evidence type="ECO:0000313" key="3">
    <source>
        <dbReference type="Proteomes" id="UP001596297"/>
    </source>
</evidence>
<gene>
    <name evidence="2" type="ORF">ACFP81_09545</name>
</gene>
<organism evidence="2 3">
    <name type="scientific">Deinococcus lacus</name>
    <dbReference type="NCBI Taxonomy" id="392561"/>
    <lineage>
        <taxon>Bacteria</taxon>
        <taxon>Thermotogati</taxon>
        <taxon>Deinococcota</taxon>
        <taxon>Deinococci</taxon>
        <taxon>Deinococcales</taxon>
        <taxon>Deinococcaceae</taxon>
        <taxon>Deinococcus</taxon>
    </lineage>
</organism>
<proteinExistence type="predicted"/>
<comment type="caution">
    <text evidence="2">The sequence shown here is derived from an EMBL/GenBank/DDBJ whole genome shotgun (WGS) entry which is preliminary data.</text>
</comment>
<dbReference type="EMBL" id="JBHSWD010000001">
    <property type="protein sequence ID" value="MFC6592216.1"/>
    <property type="molecule type" value="Genomic_DNA"/>
</dbReference>
<reference evidence="3" key="1">
    <citation type="journal article" date="2019" name="Int. J. Syst. Evol. Microbiol.">
        <title>The Global Catalogue of Microorganisms (GCM) 10K type strain sequencing project: providing services to taxonomists for standard genome sequencing and annotation.</title>
        <authorList>
            <consortium name="The Broad Institute Genomics Platform"/>
            <consortium name="The Broad Institute Genome Sequencing Center for Infectious Disease"/>
            <person name="Wu L."/>
            <person name="Ma J."/>
        </authorList>
    </citation>
    <scope>NUCLEOTIDE SEQUENCE [LARGE SCALE GENOMIC DNA]</scope>
    <source>
        <strain evidence="3">CGMCC 1.15772</strain>
    </source>
</reference>
<keyword evidence="3" id="KW-1185">Reference proteome</keyword>
<feature type="chain" id="PRO_5047422196" evidence="1">
    <location>
        <begin position="23"/>
        <end position="69"/>
    </location>
</feature>
<dbReference type="RefSeq" id="WP_380083223.1">
    <property type="nucleotide sequence ID" value="NZ_JBHSWD010000001.1"/>
</dbReference>
<accession>A0ABW1YD06</accession>